<dbReference type="GO" id="GO:0003952">
    <property type="term" value="F:NAD+ synthase (glutamine-hydrolyzing) activity"/>
    <property type="evidence" value="ECO:0007669"/>
    <property type="project" value="UniProtKB-UniRule"/>
</dbReference>
<dbReference type="InterPro" id="IPR014445">
    <property type="entry name" value="Gln-dep_NAD_synthase"/>
</dbReference>
<dbReference type="PIRSF" id="PIRSF006630">
    <property type="entry name" value="NADS_GAT"/>
    <property type="match status" value="1"/>
</dbReference>
<reference evidence="4 5" key="1">
    <citation type="submission" date="2018-05" db="EMBL/GenBank/DDBJ databases">
        <title>Acuticoccus sediminis sp. nov., isolated from deep-sea sediment of Indian Ocean.</title>
        <authorList>
            <person name="Liu X."/>
            <person name="Lai Q."/>
            <person name="Du Y."/>
            <person name="Sun F."/>
            <person name="Zhang X."/>
            <person name="Wang S."/>
            <person name="Shao Z."/>
        </authorList>
    </citation>
    <scope>NUCLEOTIDE SEQUENCE [LARGE SCALE GENOMIC DNA]</scope>
    <source>
        <strain evidence="4 5">PTG4-2</strain>
    </source>
</reference>
<dbReference type="GO" id="GO:0016811">
    <property type="term" value="F:hydrolase activity, acting on carbon-nitrogen (but not peptide) bonds, in linear amides"/>
    <property type="evidence" value="ECO:0007669"/>
    <property type="project" value="TreeGrafter"/>
</dbReference>
<comment type="pathway">
    <text evidence="2">Cofactor biosynthesis; NAD(+) biosynthesis; NAD(+) from deamido-NAD(+) (L-Gln route): step 1/1.</text>
</comment>
<evidence type="ECO:0000313" key="5">
    <source>
        <dbReference type="Proteomes" id="UP000249590"/>
    </source>
</evidence>
<dbReference type="PANTHER" id="PTHR43674">
    <property type="entry name" value="NITRILASE C965.09-RELATED"/>
    <property type="match status" value="1"/>
</dbReference>
<dbReference type="UniPathway" id="UPA00253">
    <property type="reaction ID" value="UER00334"/>
</dbReference>
<organism evidence="4 5">
    <name type="scientific">Acuticoccus sediminis</name>
    <dbReference type="NCBI Taxonomy" id="2184697"/>
    <lineage>
        <taxon>Bacteria</taxon>
        <taxon>Pseudomonadati</taxon>
        <taxon>Pseudomonadota</taxon>
        <taxon>Alphaproteobacteria</taxon>
        <taxon>Hyphomicrobiales</taxon>
        <taxon>Amorphaceae</taxon>
        <taxon>Acuticoccus</taxon>
    </lineage>
</organism>
<dbReference type="PROSITE" id="PS50263">
    <property type="entry name" value="CN_HYDROLASE"/>
    <property type="match status" value="1"/>
</dbReference>
<dbReference type="InterPro" id="IPR050345">
    <property type="entry name" value="Aliph_Amidase/BUP"/>
</dbReference>
<keyword evidence="2 4" id="KW-0436">Ligase</keyword>
<keyword evidence="2" id="KW-0547">Nucleotide-binding</keyword>
<dbReference type="SUPFAM" id="SSF56317">
    <property type="entry name" value="Carbon-nitrogen hydrolase"/>
    <property type="match status" value="1"/>
</dbReference>
<dbReference type="Gene3D" id="3.40.50.620">
    <property type="entry name" value="HUPs"/>
    <property type="match status" value="1"/>
</dbReference>
<dbReference type="InterPro" id="IPR014729">
    <property type="entry name" value="Rossmann-like_a/b/a_fold"/>
</dbReference>
<dbReference type="EC" id="6.3.5.1" evidence="2"/>
<keyword evidence="2" id="KW-0067">ATP-binding</keyword>
<dbReference type="CDD" id="cd07570">
    <property type="entry name" value="GAT_Gln-NAD-synth"/>
    <property type="match status" value="1"/>
</dbReference>
<proteinExistence type="inferred from homology"/>
<sequence length="507" mass="53567">MRDTFTVSIQQLDPVLGDLPGNCAMAEAACRSARADLVVFPELFLSGAPLWDLARRHGFAEQAMTEVEALAAALADGPAVAIGTPWLEEGRLTNACAILQNGRVDKVRHKVEVDAGPFDESRAFASADMPGPVDIAGVRIGLPIGEDLLGADVVECLAETGAEILIAPVASPYTPYEADRRLNIAVARVVESELPLVVVNAVGGRDEYVFDGASFALGADRRLTHQLPAFTSTSARLVFRRSYDGWTLEPGERIALPDGEAAIWSASVLGLRDLVRLKRADRIVLALEDDVESAVAAAISVDAVGADRVEAVAFDETGVAAPFGLACRRLALPSGDFGAADGAVLRRGMADAVLEAVGTGGLIVRSASSSTVALGAGPVGRGVNPMAELCRSEVKALARWRNATRPDGAQGPEGPVVAAALIEAPCGLEGAPANDDLLDRILTELLDGDASVDELVKDGYEARSVRWVAERVADGEVMRRRSTPRLRLAPRPAGDRRYPITNRYRDA</sequence>
<accession>A0A8B2NLM4</accession>
<keyword evidence="5" id="KW-1185">Reference proteome</keyword>
<dbReference type="GO" id="GO:0005524">
    <property type="term" value="F:ATP binding"/>
    <property type="evidence" value="ECO:0007669"/>
    <property type="project" value="UniProtKB-UniRule"/>
</dbReference>
<evidence type="ECO:0000313" key="4">
    <source>
        <dbReference type="EMBL" id="RAH97028.1"/>
    </source>
</evidence>
<dbReference type="GO" id="GO:0009435">
    <property type="term" value="P:NAD+ biosynthetic process"/>
    <property type="evidence" value="ECO:0007669"/>
    <property type="project" value="UniProtKB-UniRule"/>
</dbReference>
<evidence type="ECO:0000256" key="2">
    <source>
        <dbReference type="PIRNR" id="PIRNR006630"/>
    </source>
</evidence>
<dbReference type="PANTHER" id="PTHR43674:SF16">
    <property type="entry name" value="CARBON-NITROGEN FAMILY, PUTATIVE (AFU_ORTHOLOGUE AFUA_5G02350)-RELATED"/>
    <property type="match status" value="1"/>
</dbReference>
<dbReference type="OrthoDB" id="9760188at2"/>
<comment type="catalytic activity">
    <reaction evidence="2">
        <text>deamido-NAD(+) + L-glutamine + ATP + H2O = L-glutamate + AMP + diphosphate + NAD(+) + H(+)</text>
        <dbReference type="Rhea" id="RHEA:24384"/>
        <dbReference type="ChEBI" id="CHEBI:15377"/>
        <dbReference type="ChEBI" id="CHEBI:15378"/>
        <dbReference type="ChEBI" id="CHEBI:29985"/>
        <dbReference type="ChEBI" id="CHEBI:30616"/>
        <dbReference type="ChEBI" id="CHEBI:33019"/>
        <dbReference type="ChEBI" id="CHEBI:57540"/>
        <dbReference type="ChEBI" id="CHEBI:58359"/>
        <dbReference type="ChEBI" id="CHEBI:58437"/>
        <dbReference type="ChEBI" id="CHEBI:456215"/>
        <dbReference type="EC" id="6.3.5.1"/>
    </reaction>
</comment>
<comment type="caution">
    <text evidence="4">The sequence shown here is derived from an EMBL/GenBank/DDBJ whole genome shotgun (WGS) entry which is preliminary data.</text>
</comment>
<dbReference type="InterPro" id="IPR036526">
    <property type="entry name" value="C-N_Hydrolase_sf"/>
</dbReference>
<dbReference type="Gene3D" id="3.60.110.10">
    <property type="entry name" value="Carbon-nitrogen hydrolase"/>
    <property type="match status" value="1"/>
</dbReference>
<evidence type="ECO:0000259" key="3">
    <source>
        <dbReference type="PROSITE" id="PS50263"/>
    </source>
</evidence>
<feature type="domain" description="CN hydrolase" evidence="3">
    <location>
        <begin position="5"/>
        <end position="245"/>
    </location>
</feature>
<keyword evidence="1" id="KW-0378">Hydrolase</keyword>
<evidence type="ECO:0000256" key="1">
    <source>
        <dbReference type="ARBA" id="ARBA00022801"/>
    </source>
</evidence>
<dbReference type="Gene3D" id="1.10.10.1510">
    <property type="match status" value="1"/>
</dbReference>
<dbReference type="InterPro" id="IPR003010">
    <property type="entry name" value="C-N_Hydrolase"/>
</dbReference>
<protein>
    <recommendedName>
        <fullName evidence="2">Glutamine-dependent NAD(+) synthetase</fullName>
        <ecNumber evidence="2">6.3.5.1</ecNumber>
    </recommendedName>
    <alternativeName>
        <fullName evidence="2">NAD(+) synthase [glutamine-hydrolyzing]</fullName>
    </alternativeName>
</protein>
<dbReference type="RefSeq" id="WP_111352136.1">
    <property type="nucleotide sequence ID" value="NZ_QHHQ01000010.1"/>
</dbReference>
<comment type="similarity">
    <text evidence="2">In the C-terminal section; belongs to the NAD synthetase family.</text>
</comment>
<name>A0A8B2NLM4_9HYPH</name>
<gene>
    <name evidence="4" type="ORF">DLJ53_30610</name>
</gene>
<dbReference type="Proteomes" id="UP000249590">
    <property type="component" value="Unassembled WGS sequence"/>
</dbReference>
<keyword evidence="2" id="KW-0520">NAD</keyword>
<dbReference type="AlphaFoldDB" id="A0A8B2NLM4"/>
<dbReference type="EMBL" id="QHHQ01000010">
    <property type="protein sequence ID" value="RAH97028.1"/>
    <property type="molecule type" value="Genomic_DNA"/>
</dbReference>
<dbReference type="Pfam" id="PF00795">
    <property type="entry name" value="CN_hydrolase"/>
    <property type="match status" value="1"/>
</dbReference>